<evidence type="ECO:0000313" key="1">
    <source>
        <dbReference type="EMBL" id="MBB4942898.1"/>
    </source>
</evidence>
<protein>
    <submittedName>
        <fullName evidence="1">Uncharacterized protein</fullName>
    </submittedName>
</protein>
<dbReference type="Proteomes" id="UP000534286">
    <property type="component" value="Unassembled WGS sequence"/>
</dbReference>
<accession>A0A7W7WDJ3</accession>
<reference evidence="1 2" key="1">
    <citation type="submission" date="2020-08" db="EMBL/GenBank/DDBJ databases">
        <title>Sequencing the genomes of 1000 actinobacteria strains.</title>
        <authorList>
            <person name="Klenk H.-P."/>
        </authorList>
    </citation>
    <scope>NUCLEOTIDE SEQUENCE [LARGE SCALE GENOMIC DNA]</scope>
    <source>
        <strain evidence="1 2">DSM 43023</strain>
    </source>
</reference>
<dbReference type="RefSeq" id="WP_184758837.1">
    <property type="nucleotide sequence ID" value="NZ_BAABEK010000152.1"/>
</dbReference>
<dbReference type="EMBL" id="JACHJU010000004">
    <property type="protein sequence ID" value="MBB4942898.1"/>
    <property type="molecule type" value="Genomic_DNA"/>
</dbReference>
<keyword evidence="2" id="KW-1185">Reference proteome</keyword>
<evidence type="ECO:0000313" key="2">
    <source>
        <dbReference type="Proteomes" id="UP000534286"/>
    </source>
</evidence>
<gene>
    <name evidence="1" type="ORF">FHR32_007298</name>
</gene>
<sequence length="70" mass="7735">MTHQSVRLDFGATHGAWQSQRFWCADTPVPIQVYGQRSHGDTVDLKVGATSGVFNTYNYGPTFRVSIGTD</sequence>
<comment type="caution">
    <text evidence="1">The sequence shown here is derived from an EMBL/GenBank/DDBJ whole genome shotgun (WGS) entry which is preliminary data.</text>
</comment>
<dbReference type="AlphaFoldDB" id="A0A7W7WDJ3"/>
<name>A0A7W7WDJ3_9ACTN</name>
<proteinExistence type="predicted"/>
<organism evidence="1 2">
    <name type="scientific">Streptosporangium album</name>
    <dbReference type="NCBI Taxonomy" id="47479"/>
    <lineage>
        <taxon>Bacteria</taxon>
        <taxon>Bacillati</taxon>
        <taxon>Actinomycetota</taxon>
        <taxon>Actinomycetes</taxon>
        <taxon>Streptosporangiales</taxon>
        <taxon>Streptosporangiaceae</taxon>
        <taxon>Streptosporangium</taxon>
    </lineage>
</organism>